<proteinExistence type="predicted"/>
<evidence type="ECO:0000313" key="3">
    <source>
        <dbReference type="Proteomes" id="UP000034805"/>
    </source>
</evidence>
<feature type="compositionally biased region" description="Basic and acidic residues" evidence="1">
    <location>
        <begin position="52"/>
        <end position="61"/>
    </location>
</feature>
<sequence>MRGLQSGTKSGRDFFCGPLRHERRVPKARGGRLRGPLISSRQPQLTFSEAARNGRDSDTRAGRSLKQGTWRTRLIRNPGAVPSRLFSGSSPRCSSIPCSEFDFDRCDFAALVKSVFCH</sequence>
<feature type="region of interest" description="Disordered" evidence="1">
    <location>
        <begin position="25"/>
        <end position="67"/>
    </location>
</feature>
<name>A0A0P7VAG6_SCLFO</name>
<dbReference type="AlphaFoldDB" id="A0A0P7VAG6"/>
<reference evidence="2 3" key="1">
    <citation type="submission" date="2015-08" db="EMBL/GenBank/DDBJ databases">
        <title>The genome of the Asian arowana (Scleropages formosus).</title>
        <authorList>
            <person name="Tan M.H."/>
            <person name="Gan H.M."/>
            <person name="Croft L.J."/>
            <person name="Austin C.M."/>
        </authorList>
    </citation>
    <scope>NUCLEOTIDE SEQUENCE [LARGE SCALE GENOMIC DNA]</scope>
    <source>
        <strain evidence="2">Aro1</strain>
    </source>
</reference>
<evidence type="ECO:0000256" key="1">
    <source>
        <dbReference type="SAM" id="MobiDB-lite"/>
    </source>
</evidence>
<protein>
    <submittedName>
        <fullName evidence="2">Uncharacterized protein</fullName>
    </submittedName>
</protein>
<gene>
    <name evidence="2" type="ORF">Z043_108869</name>
</gene>
<dbReference type="Proteomes" id="UP000034805">
    <property type="component" value="Unassembled WGS sequence"/>
</dbReference>
<dbReference type="EMBL" id="JARO02002670">
    <property type="protein sequence ID" value="KPP72160.1"/>
    <property type="molecule type" value="Genomic_DNA"/>
</dbReference>
<evidence type="ECO:0000313" key="2">
    <source>
        <dbReference type="EMBL" id="KPP72160.1"/>
    </source>
</evidence>
<comment type="caution">
    <text evidence="2">The sequence shown here is derived from an EMBL/GenBank/DDBJ whole genome shotgun (WGS) entry which is preliminary data.</text>
</comment>
<organism evidence="2 3">
    <name type="scientific">Scleropages formosus</name>
    <name type="common">Asian bonytongue</name>
    <name type="synonym">Osteoglossum formosum</name>
    <dbReference type="NCBI Taxonomy" id="113540"/>
    <lineage>
        <taxon>Eukaryota</taxon>
        <taxon>Metazoa</taxon>
        <taxon>Chordata</taxon>
        <taxon>Craniata</taxon>
        <taxon>Vertebrata</taxon>
        <taxon>Euteleostomi</taxon>
        <taxon>Actinopterygii</taxon>
        <taxon>Neopterygii</taxon>
        <taxon>Teleostei</taxon>
        <taxon>Osteoglossocephala</taxon>
        <taxon>Osteoglossomorpha</taxon>
        <taxon>Osteoglossiformes</taxon>
        <taxon>Osteoglossidae</taxon>
        <taxon>Scleropages</taxon>
    </lineage>
</organism>
<accession>A0A0P7VAG6</accession>